<evidence type="ECO:0008006" key="3">
    <source>
        <dbReference type="Google" id="ProtNLM"/>
    </source>
</evidence>
<organism evidence="1 2">
    <name type="scientific">Gymnopus androsaceus JB14</name>
    <dbReference type="NCBI Taxonomy" id="1447944"/>
    <lineage>
        <taxon>Eukaryota</taxon>
        <taxon>Fungi</taxon>
        <taxon>Dikarya</taxon>
        <taxon>Basidiomycota</taxon>
        <taxon>Agaricomycotina</taxon>
        <taxon>Agaricomycetes</taxon>
        <taxon>Agaricomycetidae</taxon>
        <taxon>Agaricales</taxon>
        <taxon>Marasmiineae</taxon>
        <taxon>Omphalotaceae</taxon>
        <taxon>Gymnopus</taxon>
    </lineage>
</organism>
<dbReference type="AlphaFoldDB" id="A0A6A4GAL5"/>
<keyword evidence="2" id="KW-1185">Reference proteome</keyword>
<sequence length="136" mass="14675">MEWWKTWLNTCATLKKAGSEKCIQCPSGTSGSGYTETFSSLSCATQASDYITCGLVDTVADCTTMCNSVSGCIFFNIYYDYNSNSKGNYNGNSTQLTCSLFQDKHTSSDADNCGNQPQSNGGVDTIENSCGWYKGS</sequence>
<evidence type="ECO:0000313" key="1">
    <source>
        <dbReference type="EMBL" id="KAE9382512.1"/>
    </source>
</evidence>
<reference evidence="1" key="1">
    <citation type="journal article" date="2019" name="Environ. Microbiol.">
        <title>Fungal ecological strategies reflected in gene transcription - a case study of two litter decomposers.</title>
        <authorList>
            <person name="Barbi F."/>
            <person name="Kohler A."/>
            <person name="Barry K."/>
            <person name="Baskaran P."/>
            <person name="Daum C."/>
            <person name="Fauchery L."/>
            <person name="Ihrmark K."/>
            <person name="Kuo A."/>
            <person name="LaButti K."/>
            <person name="Lipzen A."/>
            <person name="Morin E."/>
            <person name="Grigoriev I.V."/>
            <person name="Henrissat B."/>
            <person name="Lindahl B."/>
            <person name="Martin F."/>
        </authorList>
    </citation>
    <scope>NUCLEOTIDE SEQUENCE</scope>
    <source>
        <strain evidence="1">JB14</strain>
    </source>
</reference>
<dbReference type="EMBL" id="ML771428">
    <property type="protein sequence ID" value="KAE9382512.1"/>
    <property type="molecule type" value="Genomic_DNA"/>
</dbReference>
<evidence type="ECO:0000313" key="2">
    <source>
        <dbReference type="Proteomes" id="UP000799118"/>
    </source>
</evidence>
<proteinExistence type="predicted"/>
<dbReference type="OrthoDB" id="271448at2759"/>
<gene>
    <name evidence="1" type="ORF">BT96DRAFT_1027621</name>
</gene>
<accession>A0A6A4GAL5</accession>
<dbReference type="Proteomes" id="UP000799118">
    <property type="component" value="Unassembled WGS sequence"/>
</dbReference>
<protein>
    <recommendedName>
        <fullName evidence="3">Apple domain-containing protein</fullName>
    </recommendedName>
</protein>
<name>A0A6A4GAL5_9AGAR</name>